<name>A0AC34EZF5_9BILA</name>
<proteinExistence type="predicted"/>
<accession>A0AC34EZF5</accession>
<protein>
    <submittedName>
        <fullName evidence="2">Uncharacterized protein</fullName>
    </submittedName>
</protein>
<organism evidence="1 2">
    <name type="scientific">Panagrolaimus sp. ES5</name>
    <dbReference type="NCBI Taxonomy" id="591445"/>
    <lineage>
        <taxon>Eukaryota</taxon>
        <taxon>Metazoa</taxon>
        <taxon>Ecdysozoa</taxon>
        <taxon>Nematoda</taxon>
        <taxon>Chromadorea</taxon>
        <taxon>Rhabditida</taxon>
        <taxon>Tylenchina</taxon>
        <taxon>Panagrolaimomorpha</taxon>
        <taxon>Panagrolaimoidea</taxon>
        <taxon>Panagrolaimidae</taxon>
        <taxon>Panagrolaimus</taxon>
    </lineage>
</organism>
<evidence type="ECO:0000313" key="1">
    <source>
        <dbReference type="Proteomes" id="UP000887579"/>
    </source>
</evidence>
<sequence>MSDSIRYAAEYIAYFFYCDPFISGEEIERFTLELANSIINTINQNECCRKKLVQRTQPNSQRECCQRSDEFVMEINVDGRLASMIGDIAQSVMTLTPQEIADLLPDNTYVVISETYAFYSTNHGPCLFIFKSQSCKLIGISHRLKRNPIIRYSYDSHCFEINRKWLNKNSGYPKTNSSELIPRIQVVGSLETRHKNARKKNGHHSVMTPPKSAPPFLSRSSSFDIDENQEIGQKFLQMVKARLI</sequence>
<reference evidence="2" key="1">
    <citation type="submission" date="2022-11" db="UniProtKB">
        <authorList>
            <consortium name="WormBaseParasite"/>
        </authorList>
    </citation>
    <scope>IDENTIFICATION</scope>
</reference>
<dbReference type="Proteomes" id="UP000887579">
    <property type="component" value="Unplaced"/>
</dbReference>
<evidence type="ECO:0000313" key="2">
    <source>
        <dbReference type="WBParaSite" id="ES5_v2.g10113.t1"/>
    </source>
</evidence>
<dbReference type="WBParaSite" id="ES5_v2.g10113.t1">
    <property type="protein sequence ID" value="ES5_v2.g10113.t1"/>
    <property type="gene ID" value="ES5_v2.g10113"/>
</dbReference>